<dbReference type="KEGG" id="hmn:HM131_14995"/>
<proteinExistence type="predicted"/>
<dbReference type="STRING" id="402384.HM131_14995"/>
<dbReference type="AlphaFoldDB" id="A0A1W5ZXV9"/>
<dbReference type="EMBL" id="CP020772">
    <property type="protein sequence ID" value="ARI78077.1"/>
    <property type="molecule type" value="Genomic_DNA"/>
</dbReference>
<keyword evidence="1" id="KW-0175">Coiled coil</keyword>
<name>A0A1W5ZXV9_9BACI</name>
<dbReference type="Proteomes" id="UP000192527">
    <property type="component" value="Chromosome"/>
</dbReference>
<feature type="coiled-coil region" evidence="1">
    <location>
        <begin position="18"/>
        <end position="52"/>
    </location>
</feature>
<keyword evidence="3" id="KW-1185">Reference proteome</keyword>
<feature type="coiled-coil region" evidence="1">
    <location>
        <begin position="90"/>
        <end position="117"/>
    </location>
</feature>
<evidence type="ECO:0000313" key="2">
    <source>
        <dbReference type="EMBL" id="ARI78077.1"/>
    </source>
</evidence>
<reference evidence="2 3" key="1">
    <citation type="submission" date="2017-04" db="EMBL/GenBank/DDBJ databases">
        <title>The whole genome sequencing and assembly of Halobacillus mangrovi strain.</title>
        <authorList>
            <person name="Lee S.-J."/>
            <person name="Park M.-K."/>
            <person name="Kim J.-Y."/>
            <person name="Lee Y.-J."/>
            <person name="Yi H."/>
            <person name="Bahn Y.-S."/>
            <person name="Kim J.F."/>
            <person name="Lee D.-W."/>
        </authorList>
    </citation>
    <scope>NUCLEOTIDE SEQUENCE [LARGE SCALE GENOMIC DNA]</scope>
    <source>
        <strain evidence="2 3">KTB 131</strain>
    </source>
</reference>
<dbReference type="OrthoDB" id="3540923at2"/>
<organism evidence="2 3">
    <name type="scientific">Halobacillus mangrovi</name>
    <dbReference type="NCBI Taxonomy" id="402384"/>
    <lineage>
        <taxon>Bacteria</taxon>
        <taxon>Bacillati</taxon>
        <taxon>Bacillota</taxon>
        <taxon>Bacilli</taxon>
        <taxon>Bacillales</taxon>
        <taxon>Bacillaceae</taxon>
        <taxon>Halobacillus</taxon>
    </lineage>
</organism>
<protein>
    <submittedName>
        <fullName evidence="2">Uncharacterized protein</fullName>
    </submittedName>
</protein>
<gene>
    <name evidence="2" type="ORF">HM131_14995</name>
</gene>
<evidence type="ECO:0000256" key="1">
    <source>
        <dbReference type="SAM" id="Coils"/>
    </source>
</evidence>
<accession>A0A1W5ZXV9</accession>
<sequence length="312" mass="36487">MKRFHQQLTEVRKRTFYHDRLKREITQLIKELENLKEQEQQFLHILDQEEEDVEKLERVSFTNLFATLSGNKVERVEEEEREVVEARLKWREAHHSVQEVEQELQRLREQLNRLGDPDKDYERLLQQKKTFLIEQGEAQGQRLLELSENRSEVLAEIEEINEALSAGKRAVTALGEASISLDSAENWGTLDMLGGGMLTTAVKHSRVDDANSAVHSAQRHLRKFAREIDDLGTYYNHRVEISGGLTIADYFLDGLIVDWFVQNRIQTSQDEVRKIRSKTHAVIMDLESLREQFVGEQKKLEDEQRRILEPSI</sequence>
<dbReference type="RefSeq" id="WP_085030537.1">
    <property type="nucleotide sequence ID" value="NZ_CP020772.1"/>
</dbReference>
<evidence type="ECO:0000313" key="3">
    <source>
        <dbReference type="Proteomes" id="UP000192527"/>
    </source>
</evidence>